<accession>A0AAU8VTS4</accession>
<dbReference type="EMBL" id="CP019894">
    <property type="protein sequence ID" value="ARB04664.1"/>
    <property type="molecule type" value="Genomic_DNA"/>
</dbReference>
<name>A0AAU8VTS4_NEILA</name>
<protein>
    <submittedName>
        <fullName evidence="1">Uncharacterized protein</fullName>
    </submittedName>
</protein>
<organism evidence="1 2">
    <name type="scientific">Neisseria lactamica</name>
    <dbReference type="NCBI Taxonomy" id="486"/>
    <lineage>
        <taxon>Bacteria</taxon>
        <taxon>Pseudomonadati</taxon>
        <taxon>Pseudomonadota</taxon>
        <taxon>Betaproteobacteria</taxon>
        <taxon>Neisseriales</taxon>
        <taxon>Neisseriaceae</taxon>
        <taxon>Neisseria</taxon>
    </lineage>
</organism>
<evidence type="ECO:0000313" key="2">
    <source>
        <dbReference type="Proteomes" id="UP000191249"/>
    </source>
</evidence>
<proteinExistence type="predicted"/>
<dbReference type="AlphaFoldDB" id="A0AAU8VTS4"/>
<reference evidence="1 2" key="1">
    <citation type="submission" date="2017-03" db="EMBL/GenBank/DDBJ databases">
        <title>N. lactamica Y92-1009 whole genome sequence.</title>
        <authorList>
            <person name="Pandey A.K."/>
            <person name="Read R.C."/>
        </authorList>
    </citation>
    <scope>NUCLEOTIDE SEQUENCE [LARGE SCALE GENOMIC DNA]</scope>
    <source>
        <strain evidence="1 2">Y92-1009</strain>
    </source>
</reference>
<gene>
    <name evidence="1" type="ORF">B2G52_07005</name>
</gene>
<dbReference type="Proteomes" id="UP000191249">
    <property type="component" value="Chromosome"/>
</dbReference>
<evidence type="ECO:0000313" key="1">
    <source>
        <dbReference type="EMBL" id="ARB04664.1"/>
    </source>
</evidence>
<sequence length="81" mass="9054">MQRLGVPNNAYGHNLLTEHFTSVAQNNSNIVRTFSTQYGNFEVRESLFASPSGKFVKFETTYQVLPNGTRVFNTVIPKGGQ</sequence>
<dbReference type="RefSeq" id="WP_003712162.1">
    <property type="nucleotide sequence ID" value="NZ_CAUJPL010000049.1"/>
</dbReference>